<feature type="signal peptide" evidence="2">
    <location>
        <begin position="1"/>
        <end position="28"/>
    </location>
</feature>
<evidence type="ECO:0000256" key="2">
    <source>
        <dbReference type="SAM" id="SignalP"/>
    </source>
</evidence>
<gene>
    <name evidence="3" type="ORF">HPP92_011458</name>
</gene>
<keyword evidence="2" id="KW-0732">Signal</keyword>
<evidence type="ECO:0000313" key="3">
    <source>
        <dbReference type="EMBL" id="KAG0480600.1"/>
    </source>
</evidence>
<dbReference type="OrthoDB" id="1886825at2759"/>
<evidence type="ECO:0000256" key="1">
    <source>
        <dbReference type="SAM" id="Phobius"/>
    </source>
</evidence>
<keyword evidence="1" id="KW-0812">Transmembrane</keyword>
<organism evidence="3 4">
    <name type="scientific">Vanilla planifolia</name>
    <name type="common">Vanilla</name>
    <dbReference type="NCBI Taxonomy" id="51239"/>
    <lineage>
        <taxon>Eukaryota</taxon>
        <taxon>Viridiplantae</taxon>
        <taxon>Streptophyta</taxon>
        <taxon>Embryophyta</taxon>
        <taxon>Tracheophyta</taxon>
        <taxon>Spermatophyta</taxon>
        <taxon>Magnoliopsida</taxon>
        <taxon>Liliopsida</taxon>
        <taxon>Asparagales</taxon>
        <taxon>Orchidaceae</taxon>
        <taxon>Vanilloideae</taxon>
        <taxon>Vanilleae</taxon>
        <taxon>Vanilla</taxon>
    </lineage>
</organism>
<protein>
    <submittedName>
        <fullName evidence="3">Uncharacterized protein</fullName>
    </submittedName>
</protein>
<proteinExistence type="predicted"/>
<name>A0A835R2W5_VANPL</name>
<keyword evidence="1" id="KW-0472">Membrane</keyword>
<comment type="caution">
    <text evidence="3">The sequence shown here is derived from an EMBL/GenBank/DDBJ whole genome shotgun (WGS) entry which is preliminary data.</text>
</comment>
<feature type="chain" id="PRO_5032934703" evidence="2">
    <location>
        <begin position="29"/>
        <end position="65"/>
    </location>
</feature>
<accession>A0A835R2W5</accession>
<dbReference type="Proteomes" id="UP000636800">
    <property type="component" value="Chromosome 5"/>
</dbReference>
<keyword evidence="1" id="KW-1133">Transmembrane helix</keyword>
<sequence>MASFRSKAISLLAMTGVSVASLVGYASAAEAPAPAPASSASYLSAAVGQVLIACSVALLIGALRA</sequence>
<feature type="transmembrane region" description="Helical" evidence="1">
    <location>
        <begin position="44"/>
        <end position="63"/>
    </location>
</feature>
<dbReference type="EMBL" id="JADCNL010000005">
    <property type="protein sequence ID" value="KAG0480600.1"/>
    <property type="molecule type" value="Genomic_DNA"/>
</dbReference>
<dbReference type="AlphaFoldDB" id="A0A835R2W5"/>
<reference evidence="3 4" key="1">
    <citation type="journal article" date="2020" name="Nat. Food">
        <title>A phased Vanilla planifolia genome enables genetic improvement of flavour and production.</title>
        <authorList>
            <person name="Hasing T."/>
            <person name="Tang H."/>
            <person name="Brym M."/>
            <person name="Khazi F."/>
            <person name="Huang T."/>
            <person name="Chambers A.H."/>
        </authorList>
    </citation>
    <scope>NUCLEOTIDE SEQUENCE [LARGE SCALE GENOMIC DNA]</scope>
    <source>
        <tissue evidence="3">Leaf</tissue>
    </source>
</reference>
<keyword evidence="4" id="KW-1185">Reference proteome</keyword>
<evidence type="ECO:0000313" key="4">
    <source>
        <dbReference type="Proteomes" id="UP000636800"/>
    </source>
</evidence>